<dbReference type="Proteomes" id="UP000317573">
    <property type="component" value="Unassembled WGS sequence"/>
</dbReference>
<proteinExistence type="predicted"/>
<protein>
    <submittedName>
        <fullName evidence="3">Transposase</fullName>
    </submittedName>
</protein>
<dbReference type="Pfam" id="PF02371">
    <property type="entry name" value="Transposase_20"/>
    <property type="match status" value="1"/>
</dbReference>
<accession>A0A562DH01</accession>
<sequence length="345" mass="38740">MAIERGDGPVVQALIDTGFAVFVVPSRQIKALRTRYGSAGNNDDRLDAYVLADTLRTDGHRWRPLREDHPETKALRAMCRARKDLVEMRVQVMNQLRSNLELAFPGALGLFSRLDSPITLTFLRRFPSAIEAAWLSPARLERWLRSVGYSGGIAVQTLYRHLDDAAPGLFGAAAQARGQITISLVTTIEALTAEITRIEAQIRQLFDAHPDQKIFVNLPRSGTVRAATLLAEIGDCRERFPTDDALAALAGASPSTRQSGKHEQTVFRWSCNKKLRRAVTDFANGSRLGDEWAMQVYQRARARGCRHPHAIRILACAWIRIIWRCWHDEIPFNPQLHTSRKRSAA</sequence>
<dbReference type="Pfam" id="PF01548">
    <property type="entry name" value="DEDD_Tnp_IS110"/>
    <property type="match status" value="1"/>
</dbReference>
<evidence type="ECO:0000313" key="3">
    <source>
        <dbReference type="EMBL" id="TWH08902.1"/>
    </source>
</evidence>
<dbReference type="GO" id="GO:0004803">
    <property type="term" value="F:transposase activity"/>
    <property type="evidence" value="ECO:0007669"/>
    <property type="project" value="InterPro"/>
</dbReference>
<dbReference type="PANTHER" id="PTHR33055">
    <property type="entry name" value="TRANSPOSASE FOR INSERTION SEQUENCE ELEMENT IS1111A"/>
    <property type="match status" value="1"/>
</dbReference>
<dbReference type="NCBIfam" id="NF033542">
    <property type="entry name" value="transpos_IS110"/>
    <property type="match status" value="1"/>
</dbReference>
<dbReference type="GO" id="GO:0003677">
    <property type="term" value="F:DNA binding"/>
    <property type="evidence" value="ECO:0007669"/>
    <property type="project" value="InterPro"/>
</dbReference>
<dbReference type="InterPro" id="IPR003346">
    <property type="entry name" value="Transposase_20"/>
</dbReference>
<name>A0A562DH01_RHORH</name>
<dbReference type="PANTHER" id="PTHR33055:SF3">
    <property type="entry name" value="PUTATIVE TRANSPOSASE FOR IS117-RELATED"/>
    <property type="match status" value="1"/>
</dbReference>
<dbReference type="EMBL" id="VLJT01000068">
    <property type="protein sequence ID" value="TWH08902.1"/>
    <property type="molecule type" value="Genomic_DNA"/>
</dbReference>
<gene>
    <name evidence="3" type="ORF">L618_006600000020</name>
</gene>
<dbReference type="GO" id="GO:0006313">
    <property type="term" value="P:DNA transposition"/>
    <property type="evidence" value="ECO:0007669"/>
    <property type="project" value="InterPro"/>
</dbReference>
<evidence type="ECO:0000313" key="4">
    <source>
        <dbReference type="Proteomes" id="UP000317573"/>
    </source>
</evidence>
<comment type="caution">
    <text evidence="3">The sequence shown here is derived from an EMBL/GenBank/DDBJ whole genome shotgun (WGS) entry which is preliminary data.</text>
</comment>
<feature type="domain" description="Transposase IS110-like N-terminal" evidence="1">
    <location>
        <begin position="8"/>
        <end position="105"/>
    </location>
</feature>
<dbReference type="InterPro" id="IPR047650">
    <property type="entry name" value="Transpos_IS110"/>
</dbReference>
<organism evidence="3 4">
    <name type="scientific">Rhodococcus rhodochrous J45</name>
    <dbReference type="NCBI Taxonomy" id="935266"/>
    <lineage>
        <taxon>Bacteria</taxon>
        <taxon>Bacillati</taxon>
        <taxon>Actinomycetota</taxon>
        <taxon>Actinomycetes</taxon>
        <taxon>Mycobacteriales</taxon>
        <taxon>Nocardiaceae</taxon>
        <taxon>Rhodococcus</taxon>
    </lineage>
</organism>
<dbReference type="RefSeq" id="WP_261380089.1">
    <property type="nucleotide sequence ID" value="NZ_VLJT01000068.1"/>
</dbReference>
<feature type="domain" description="Transposase IS116/IS110/IS902 C-terminal" evidence="2">
    <location>
        <begin position="215"/>
        <end position="284"/>
    </location>
</feature>
<evidence type="ECO:0000259" key="2">
    <source>
        <dbReference type="Pfam" id="PF02371"/>
    </source>
</evidence>
<dbReference type="InterPro" id="IPR002525">
    <property type="entry name" value="Transp_IS110-like_N"/>
</dbReference>
<dbReference type="AlphaFoldDB" id="A0A562DH01"/>
<evidence type="ECO:0000259" key="1">
    <source>
        <dbReference type="Pfam" id="PF01548"/>
    </source>
</evidence>
<reference evidence="3 4" key="1">
    <citation type="submission" date="2019-07" db="EMBL/GenBank/DDBJ databases">
        <title>Genome sequencing of lignin-degrading bacterial isolates.</title>
        <authorList>
            <person name="Gladden J."/>
        </authorList>
    </citation>
    <scope>NUCLEOTIDE SEQUENCE [LARGE SCALE GENOMIC DNA]</scope>
    <source>
        <strain evidence="3 4">J45</strain>
    </source>
</reference>